<protein>
    <submittedName>
        <fullName evidence="2">DUF4079 domain-containing protein</fullName>
    </submittedName>
</protein>
<keyword evidence="1" id="KW-0812">Transmembrane</keyword>
<reference evidence="3" key="1">
    <citation type="submission" date="2018-02" db="EMBL/GenBank/DDBJ databases">
        <authorList>
            <person name="Moore K."/>
            <person name="Momper L."/>
        </authorList>
    </citation>
    <scope>NUCLEOTIDE SEQUENCE [LARGE SCALE GENOMIC DNA]</scope>
    <source>
        <strain evidence="3">ULC18</strain>
    </source>
</reference>
<feature type="transmembrane region" description="Helical" evidence="1">
    <location>
        <begin position="12"/>
        <end position="33"/>
    </location>
</feature>
<evidence type="ECO:0000256" key="1">
    <source>
        <dbReference type="SAM" id="Phobius"/>
    </source>
</evidence>
<evidence type="ECO:0000313" key="3">
    <source>
        <dbReference type="Proteomes" id="UP000239576"/>
    </source>
</evidence>
<dbReference type="Proteomes" id="UP000239576">
    <property type="component" value="Unassembled WGS sequence"/>
</dbReference>
<dbReference type="AlphaFoldDB" id="A0A2T1EFX7"/>
<proteinExistence type="predicted"/>
<dbReference type="Pfam" id="PF13301">
    <property type="entry name" value="DUF4079"/>
    <property type="match status" value="1"/>
</dbReference>
<keyword evidence="3" id="KW-1185">Reference proteome</keyword>
<comment type="caution">
    <text evidence="2">The sequence shown here is derived from an EMBL/GenBank/DDBJ whole genome shotgun (WGS) entry which is preliminary data.</text>
</comment>
<dbReference type="InterPro" id="IPR025067">
    <property type="entry name" value="DUF4079"/>
</dbReference>
<sequence>MSLDSLAALKPYLSFFHPITMWILLAVALYAMYLGVQVRRTRLAEGESKKELVKGRFAIRHHQIGSILLALMVMGAIGGITVTYLNSGKIVIGPHLFAGLGMVGLVSTSAALVPFMQKHDWVRSIHVSLNLILLGLFGWQAVTGVQIVQKIVSQMMQSPA</sequence>
<dbReference type="OrthoDB" id="458200at2"/>
<evidence type="ECO:0000313" key="2">
    <source>
        <dbReference type="EMBL" id="PSB31618.1"/>
    </source>
</evidence>
<organism evidence="2 3">
    <name type="scientific">Stenomitos frigidus ULC18</name>
    <dbReference type="NCBI Taxonomy" id="2107698"/>
    <lineage>
        <taxon>Bacteria</taxon>
        <taxon>Bacillati</taxon>
        <taxon>Cyanobacteriota</taxon>
        <taxon>Cyanophyceae</taxon>
        <taxon>Leptolyngbyales</taxon>
        <taxon>Leptolyngbyaceae</taxon>
        <taxon>Stenomitos</taxon>
    </lineage>
</organism>
<keyword evidence="1" id="KW-0472">Membrane</keyword>
<accession>A0A2T1EFX7</accession>
<keyword evidence="1" id="KW-1133">Transmembrane helix</keyword>
<feature type="transmembrane region" description="Helical" evidence="1">
    <location>
        <begin position="64"/>
        <end position="84"/>
    </location>
</feature>
<dbReference type="PANTHER" id="PTHR34679">
    <property type="match status" value="1"/>
</dbReference>
<dbReference type="PANTHER" id="PTHR34679:SF2">
    <property type="entry name" value="OS02G0122500 PROTEIN"/>
    <property type="match status" value="1"/>
</dbReference>
<feature type="transmembrane region" description="Helical" evidence="1">
    <location>
        <begin position="96"/>
        <end position="115"/>
    </location>
</feature>
<feature type="transmembrane region" description="Helical" evidence="1">
    <location>
        <begin position="127"/>
        <end position="148"/>
    </location>
</feature>
<gene>
    <name evidence="2" type="ORF">C7B82_07300</name>
</gene>
<name>A0A2T1EFX7_9CYAN</name>
<reference evidence="2 3" key="2">
    <citation type="submission" date="2018-03" db="EMBL/GenBank/DDBJ databases">
        <title>The ancient ancestry and fast evolution of plastids.</title>
        <authorList>
            <person name="Moore K.R."/>
            <person name="Magnabosco C."/>
            <person name="Momper L."/>
            <person name="Gold D.A."/>
            <person name="Bosak T."/>
            <person name="Fournier G.P."/>
        </authorList>
    </citation>
    <scope>NUCLEOTIDE SEQUENCE [LARGE SCALE GENOMIC DNA]</scope>
    <source>
        <strain evidence="2 3">ULC18</strain>
    </source>
</reference>
<dbReference type="EMBL" id="PVWK01000034">
    <property type="protein sequence ID" value="PSB31618.1"/>
    <property type="molecule type" value="Genomic_DNA"/>
</dbReference>
<dbReference type="RefSeq" id="WP_106255651.1">
    <property type="nucleotide sequence ID" value="NZ_CAWNSW010000029.1"/>
</dbReference>